<protein>
    <recommendedName>
        <fullName evidence="3">Ribosomal protein L7/L12 C-terminal domain-containing protein</fullName>
    </recommendedName>
</protein>
<reference evidence="1 2" key="1">
    <citation type="journal article" date="2013" name="Genome Biol. Evol.">
        <title>Genomes of Stigonematalean cyanobacteria (subsection V) and the evolution of oxygenic photosynthesis from prokaryotes to plastids.</title>
        <authorList>
            <person name="Dagan T."/>
            <person name="Roettger M."/>
            <person name="Stucken K."/>
            <person name="Landan G."/>
            <person name="Koch R."/>
            <person name="Major P."/>
            <person name="Gould S.B."/>
            <person name="Goremykin V.V."/>
            <person name="Rippka R."/>
            <person name="Tandeau de Marsac N."/>
            <person name="Gugger M."/>
            <person name="Lockhart P.J."/>
            <person name="Allen J.F."/>
            <person name="Brune I."/>
            <person name="Maus I."/>
            <person name="Puhler A."/>
            <person name="Martin W.F."/>
        </authorList>
    </citation>
    <scope>NUCLEOTIDE SEQUENCE [LARGE SCALE GENOMIC DNA]</scope>
    <source>
        <strain evidence="1 2">PCC 7110</strain>
    </source>
</reference>
<keyword evidence="2" id="KW-1185">Reference proteome</keyword>
<proteinExistence type="predicted"/>
<dbReference type="AlphaFoldDB" id="A0A139X729"/>
<sequence>MAFIYEYCRDCGEEVKVRVGQFVFNKELLWHKSYACPHCKIQSEEDGIGTLPERERQAILAMEGTWSLIVRETGARATVATTILRAAMDLTLAEALKLKKMMPGSVVTGTKAETDRLKQLLASKDLQVSISAVIEP</sequence>
<evidence type="ECO:0008006" key="3">
    <source>
        <dbReference type="Google" id="ProtNLM"/>
    </source>
</evidence>
<dbReference type="EMBL" id="ANNX02000027">
    <property type="protein sequence ID" value="KYC40494.1"/>
    <property type="molecule type" value="Genomic_DNA"/>
</dbReference>
<evidence type="ECO:0000313" key="1">
    <source>
        <dbReference type="EMBL" id="KYC40494.1"/>
    </source>
</evidence>
<organism evidence="1 2">
    <name type="scientific">Scytonema hofmannii PCC 7110</name>
    <dbReference type="NCBI Taxonomy" id="128403"/>
    <lineage>
        <taxon>Bacteria</taxon>
        <taxon>Bacillati</taxon>
        <taxon>Cyanobacteriota</taxon>
        <taxon>Cyanophyceae</taxon>
        <taxon>Nostocales</taxon>
        <taxon>Scytonemataceae</taxon>
        <taxon>Scytonema</taxon>
    </lineage>
</organism>
<evidence type="ECO:0000313" key="2">
    <source>
        <dbReference type="Proteomes" id="UP000076925"/>
    </source>
</evidence>
<comment type="caution">
    <text evidence="1">The sequence shown here is derived from an EMBL/GenBank/DDBJ whole genome shotgun (WGS) entry which is preliminary data.</text>
</comment>
<dbReference type="Proteomes" id="UP000076925">
    <property type="component" value="Unassembled WGS sequence"/>
</dbReference>
<accession>A0A139X729</accession>
<dbReference type="OrthoDB" id="517695at2"/>
<dbReference type="RefSeq" id="WP_017739687.1">
    <property type="nucleotide sequence ID" value="NZ_KQ976354.1"/>
</dbReference>
<gene>
    <name evidence="1" type="ORF">WA1_25565</name>
</gene>
<name>A0A139X729_9CYAN</name>